<reference evidence="2" key="1">
    <citation type="journal article" date="2017" name="Nat. Microbiol.">
        <title>Global analysis of biosynthetic gene clusters reveals vast potential of secondary metabolite production in Penicillium species.</title>
        <authorList>
            <person name="Nielsen J.C."/>
            <person name="Grijseels S."/>
            <person name="Prigent S."/>
            <person name="Ji B."/>
            <person name="Dainat J."/>
            <person name="Nielsen K.F."/>
            <person name="Frisvad J.C."/>
            <person name="Workman M."/>
            <person name="Nielsen J."/>
        </authorList>
    </citation>
    <scope>NUCLEOTIDE SEQUENCE [LARGE SCALE GENOMIC DNA]</scope>
    <source>
        <strain evidence="2">IBT 13039</strain>
    </source>
</reference>
<gene>
    <name evidence="1" type="ORF">PENNAL_c0022G04522</name>
</gene>
<dbReference type="EMBL" id="MOOB01000022">
    <property type="protein sequence ID" value="OQE86055.1"/>
    <property type="molecule type" value="Genomic_DNA"/>
</dbReference>
<sequence length="64" mass="7021">MAGLPTLPPYLAGRPSREDLALTWETAASLGFDNNQMTGDMVVLSKKETVIYRPNAQPKSLVCR</sequence>
<name>A0A1V6YF83_PENNA</name>
<protein>
    <submittedName>
        <fullName evidence="1">Uncharacterized protein</fullName>
    </submittedName>
</protein>
<proteinExistence type="predicted"/>
<evidence type="ECO:0000313" key="1">
    <source>
        <dbReference type="EMBL" id="OQE86055.1"/>
    </source>
</evidence>
<evidence type="ECO:0000313" key="2">
    <source>
        <dbReference type="Proteomes" id="UP000191691"/>
    </source>
</evidence>
<organism evidence="1 2">
    <name type="scientific">Penicillium nalgiovense</name>
    <dbReference type="NCBI Taxonomy" id="60175"/>
    <lineage>
        <taxon>Eukaryota</taxon>
        <taxon>Fungi</taxon>
        <taxon>Dikarya</taxon>
        <taxon>Ascomycota</taxon>
        <taxon>Pezizomycotina</taxon>
        <taxon>Eurotiomycetes</taxon>
        <taxon>Eurotiomycetidae</taxon>
        <taxon>Eurotiales</taxon>
        <taxon>Aspergillaceae</taxon>
        <taxon>Penicillium</taxon>
    </lineage>
</organism>
<comment type="caution">
    <text evidence="1">The sequence shown here is derived from an EMBL/GenBank/DDBJ whole genome shotgun (WGS) entry which is preliminary data.</text>
</comment>
<dbReference type="Proteomes" id="UP000191691">
    <property type="component" value="Unassembled WGS sequence"/>
</dbReference>
<dbReference type="AlphaFoldDB" id="A0A1V6YF83"/>
<keyword evidence="2" id="KW-1185">Reference proteome</keyword>
<accession>A0A1V6YF83</accession>